<keyword evidence="3" id="KW-1185">Reference proteome</keyword>
<dbReference type="KEGG" id="ifl:C1H71_20245"/>
<organism evidence="2 3">
    <name type="scientific">Iodobacter fluviatilis</name>
    <dbReference type="NCBI Taxonomy" id="537"/>
    <lineage>
        <taxon>Bacteria</taxon>
        <taxon>Pseudomonadati</taxon>
        <taxon>Pseudomonadota</taxon>
        <taxon>Betaproteobacteria</taxon>
        <taxon>Neisseriales</taxon>
        <taxon>Chitinibacteraceae</taxon>
        <taxon>Iodobacter</taxon>
    </lineage>
</organism>
<gene>
    <name evidence="2" type="ORF">C1H71_20245</name>
</gene>
<name>A0A7G3GEW7_9NEIS</name>
<dbReference type="RefSeq" id="WP_130108352.1">
    <property type="nucleotide sequence ID" value="NZ_CP025782.1"/>
</dbReference>
<keyword evidence="2" id="KW-0614">Plasmid</keyword>
<dbReference type="Proteomes" id="UP000515917">
    <property type="component" value="Plasmid pl2"/>
</dbReference>
<feature type="region of interest" description="Disordered" evidence="1">
    <location>
        <begin position="1"/>
        <end position="24"/>
    </location>
</feature>
<dbReference type="GeneID" id="39458572"/>
<accession>A0A7G3GEW7</accession>
<feature type="compositionally biased region" description="Polar residues" evidence="1">
    <location>
        <begin position="1"/>
        <end position="18"/>
    </location>
</feature>
<sequence>MQNQNSTSRSTTEPQQNDVLERPEFKHPTFTPWQAALMGLKLWMPKAQLGAMVEGLRSREERQYFRDKSLEMAVRVLDMPKTYEQDGKGDAAIVYLHYFIGGFDFYITEKDVTDGVTQAFGFVNSLDCGELGYISITEIVSCGAELDLFFEPTPLAEIKKKHGIPLADSDD</sequence>
<evidence type="ECO:0000313" key="3">
    <source>
        <dbReference type="Proteomes" id="UP000515917"/>
    </source>
</evidence>
<reference evidence="2 3" key="1">
    <citation type="submission" date="2018-01" db="EMBL/GenBank/DDBJ databases">
        <title>Genome sequence of Iodobacter sp. strain PCH194 isolated from Indian Trans-Himalaya.</title>
        <authorList>
            <person name="Kumar V."/>
            <person name="Thakur V."/>
            <person name="Kumar S."/>
            <person name="Singh D."/>
        </authorList>
    </citation>
    <scope>NUCLEOTIDE SEQUENCE [LARGE SCALE GENOMIC DNA]</scope>
    <source>
        <strain evidence="2 3">PCH194</strain>
        <plasmid evidence="2 3">pl2</plasmid>
    </source>
</reference>
<evidence type="ECO:0000313" key="2">
    <source>
        <dbReference type="EMBL" id="QBC45876.1"/>
    </source>
</evidence>
<evidence type="ECO:0008006" key="4">
    <source>
        <dbReference type="Google" id="ProtNLM"/>
    </source>
</evidence>
<geneLocation type="plasmid" evidence="2 3">
    <name>pl2</name>
</geneLocation>
<dbReference type="EMBL" id="CP025782">
    <property type="protein sequence ID" value="QBC45876.1"/>
    <property type="molecule type" value="Genomic_DNA"/>
</dbReference>
<protein>
    <recommendedName>
        <fullName evidence="4">DUF2958 domain-containing protein</fullName>
    </recommendedName>
</protein>
<dbReference type="AlphaFoldDB" id="A0A7G3GEW7"/>
<evidence type="ECO:0000256" key="1">
    <source>
        <dbReference type="SAM" id="MobiDB-lite"/>
    </source>
</evidence>
<proteinExistence type="predicted"/>